<sequence length="96" mass="10841">MGRREILMNIVFDVVLLTGFGMQISILVGSLRGAGISMWSYHGDNETGCAGYRGRTTILTFLGVRDDFRCQWLRFVFIEKLSKFAAGVLEIIEVYL</sequence>
<gene>
    <name evidence="2" type="ORF">Zmor_010031</name>
</gene>
<proteinExistence type="predicted"/>
<protein>
    <submittedName>
        <fullName evidence="2">Uncharacterized protein</fullName>
    </submittedName>
</protein>
<organism evidence="2 3">
    <name type="scientific">Zophobas morio</name>
    <dbReference type="NCBI Taxonomy" id="2755281"/>
    <lineage>
        <taxon>Eukaryota</taxon>
        <taxon>Metazoa</taxon>
        <taxon>Ecdysozoa</taxon>
        <taxon>Arthropoda</taxon>
        <taxon>Hexapoda</taxon>
        <taxon>Insecta</taxon>
        <taxon>Pterygota</taxon>
        <taxon>Neoptera</taxon>
        <taxon>Endopterygota</taxon>
        <taxon>Coleoptera</taxon>
        <taxon>Polyphaga</taxon>
        <taxon>Cucujiformia</taxon>
        <taxon>Tenebrionidae</taxon>
        <taxon>Zophobas</taxon>
    </lineage>
</organism>
<name>A0AA38MJC5_9CUCU</name>
<keyword evidence="3" id="KW-1185">Reference proteome</keyword>
<comment type="caution">
    <text evidence="2">The sequence shown here is derived from an EMBL/GenBank/DDBJ whole genome shotgun (WGS) entry which is preliminary data.</text>
</comment>
<dbReference type="AlphaFoldDB" id="A0AA38MJC5"/>
<feature type="transmembrane region" description="Helical" evidence="1">
    <location>
        <begin position="6"/>
        <end position="28"/>
    </location>
</feature>
<evidence type="ECO:0000313" key="3">
    <source>
        <dbReference type="Proteomes" id="UP001168821"/>
    </source>
</evidence>
<keyword evidence="1" id="KW-0472">Membrane</keyword>
<keyword evidence="1" id="KW-0812">Transmembrane</keyword>
<dbReference type="EMBL" id="JALNTZ010000003">
    <property type="protein sequence ID" value="KAJ3658282.1"/>
    <property type="molecule type" value="Genomic_DNA"/>
</dbReference>
<evidence type="ECO:0000313" key="2">
    <source>
        <dbReference type="EMBL" id="KAJ3658282.1"/>
    </source>
</evidence>
<accession>A0AA38MJC5</accession>
<dbReference type="Proteomes" id="UP001168821">
    <property type="component" value="Unassembled WGS sequence"/>
</dbReference>
<evidence type="ECO:0000256" key="1">
    <source>
        <dbReference type="SAM" id="Phobius"/>
    </source>
</evidence>
<keyword evidence="1" id="KW-1133">Transmembrane helix</keyword>
<reference evidence="2" key="1">
    <citation type="journal article" date="2023" name="G3 (Bethesda)">
        <title>Whole genome assemblies of Zophobas morio and Tenebrio molitor.</title>
        <authorList>
            <person name="Kaur S."/>
            <person name="Stinson S.A."/>
            <person name="diCenzo G.C."/>
        </authorList>
    </citation>
    <scope>NUCLEOTIDE SEQUENCE</scope>
    <source>
        <strain evidence="2">QUZm001</strain>
    </source>
</reference>